<reference evidence="8" key="1">
    <citation type="journal article" date="2019" name="Int. J. Syst. Evol. Microbiol.">
        <title>The Global Catalogue of Microorganisms (GCM) 10K type strain sequencing project: providing services to taxonomists for standard genome sequencing and annotation.</title>
        <authorList>
            <consortium name="The Broad Institute Genomics Platform"/>
            <consortium name="The Broad Institute Genome Sequencing Center for Infectious Disease"/>
            <person name="Wu L."/>
            <person name="Ma J."/>
        </authorList>
    </citation>
    <scope>NUCLEOTIDE SEQUENCE [LARGE SCALE GENOMIC DNA]</scope>
    <source>
        <strain evidence="8">JCM 3369</strain>
    </source>
</reference>
<comment type="similarity">
    <text evidence="1">Belongs to the 'phage' integrase family.</text>
</comment>
<organism evidence="7 8">
    <name type="scientific">Actinomadura yumaensis</name>
    <dbReference type="NCBI Taxonomy" id="111807"/>
    <lineage>
        <taxon>Bacteria</taxon>
        <taxon>Bacillati</taxon>
        <taxon>Actinomycetota</taxon>
        <taxon>Actinomycetes</taxon>
        <taxon>Streptosporangiales</taxon>
        <taxon>Thermomonosporaceae</taxon>
        <taxon>Actinomadura</taxon>
    </lineage>
</organism>
<accession>A0ABW2CI80</accession>
<dbReference type="PANTHER" id="PTHR30349">
    <property type="entry name" value="PHAGE INTEGRASE-RELATED"/>
    <property type="match status" value="1"/>
</dbReference>
<keyword evidence="4" id="KW-0233">DNA recombination</keyword>
<dbReference type="CDD" id="cd01189">
    <property type="entry name" value="INT_ICEBs1_C_like"/>
    <property type="match status" value="1"/>
</dbReference>
<dbReference type="InterPro" id="IPR011010">
    <property type="entry name" value="DNA_brk_join_enz"/>
</dbReference>
<dbReference type="PANTHER" id="PTHR30349:SF64">
    <property type="entry name" value="PROPHAGE INTEGRASE INTD-RELATED"/>
    <property type="match status" value="1"/>
</dbReference>
<dbReference type="InterPro" id="IPR002104">
    <property type="entry name" value="Integrase_catalytic"/>
</dbReference>
<dbReference type="Gene3D" id="1.10.150.130">
    <property type="match status" value="1"/>
</dbReference>
<sequence>MADNWEGKTPDGISWRYKRNRNGEKAKNSNGRPVKVYGWRTTIDGKEARVKPSEDLEYVRAERDRIRTQRREGNYVDRKKGAVLFKDYSAAWLASKHDIDPDSSYQTYQSQLNTVNKLIGEKPLSALTPKVLQDLVNGIVAMGNQPKLYFRLVCAILRDAINKDVIVRKDPKVGLNLPVRPARKPKSLSKAEFAAAEKALSVDPLLKAFFTTLAETGARISEGRGLCVDQVDSESGDIPLDRQMAQRRETKEFYLKEPKTEAGVRTAVLTPHLSNVLTTYMEAHPPVEAEITYRYRNGDEETRTVLLIFTTDDGRPVTREYIRWRWNRACKAAGIKLTPHQLRHTLATLLIGDGVDVKTVQAILGHSKASITLDMYADPSEQGRNVARKALTRRRIKAA</sequence>
<dbReference type="PROSITE" id="PS51898">
    <property type="entry name" value="TYR_RECOMBINASE"/>
    <property type="match status" value="1"/>
</dbReference>
<dbReference type="EMBL" id="JBHSXS010000004">
    <property type="protein sequence ID" value="MFC6880160.1"/>
    <property type="molecule type" value="Genomic_DNA"/>
</dbReference>
<dbReference type="InterPro" id="IPR004107">
    <property type="entry name" value="Integrase_SAM-like_N"/>
</dbReference>
<evidence type="ECO:0000256" key="1">
    <source>
        <dbReference type="ARBA" id="ARBA00008857"/>
    </source>
</evidence>
<dbReference type="Pfam" id="PF00589">
    <property type="entry name" value="Phage_integrase"/>
    <property type="match status" value="1"/>
</dbReference>
<evidence type="ECO:0000256" key="2">
    <source>
        <dbReference type="ARBA" id="ARBA00022908"/>
    </source>
</evidence>
<keyword evidence="8" id="KW-1185">Reference proteome</keyword>
<name>A0ABW2CI80_9ACTN</name>
<comment type="caution">
    <text evidence="7">The sequence shown here is derived from an EMBL/GenBank/DDBJ whole genome shotgun (WGS) entry which is preliminary data.</text>
</comment>
<dbReference type="Pfam" id="PF14659">
    <property type="entry name" value="Phage_int_SAM_3"/>
    <property type="match status" value="1"/>
</dbReference>
<keyword evidence="2" id="KW-0229">DNA integration</keyword>
<evidence type="ECO:0000259" key="6">
    <source>
        <dbReference type="PROSITE" id="PS51898"/>
    </source>
</evidence>
<evidence type="ECO:0000256" key="5">
    <source>
        <dbReference type="SAM" id="MobiDB-lite"/>
    </source>
</evidence>
<dbReference type="RefSeq" id="WP_160820654.1">
    <property type="nucleotide sequence ID" value="NZ_JBHSXS010000004.1"/>
</dbReference>
<feature type="region of interest" description="Disordered" evidence="5">
    <location>
        <begin position="1"/>
        <end position="33"/>
    </location>
</feature>
<dbReference type="InterPro" id="IPR050090">
    <property type="entry name" value="Tyrosine_recombinase_XerCD"/>
</dbReference>
<evidence type="ECO:0000313" key="7">
    <source>
        <dbReference type="EMBL" id="MFC6880160.1"/>
    </source>
</evidence>
<keyword evidence="3" id="KW-0238">DNA-binding</keyword>
<proteinExistence type="inferred from homology"/>
<dbReference type="InterPro" id="IPR010998">
    <property type="entry name" value="Integrase_recombinase_N"/>
</dbReference>
<evidence type="ECO:0000256" key="4">
    <source>
        <dbReference type="ARBA" id="ARBA00023172"/>
    </source>
</evidence>
<evidence type="ECO:0000256" key="3">
    <source>
        <dbReference type="ARBA" id="ARBA00023125"/>
    </source>
</evidence>
<feature type="domain" description="Tyr recombinase" evidence="6">
    <location>
        <begin position="183"/>
        <end position="389"/>
    </location>
</feature>
<dbReference type="Gene3D" id="1.10.443.10">
    <property type="entry name" value="Intergrase catalytic core"/>
    <property type="match status" value="1"/>
</dbReference>
<dbReference type="SUPFAM" id="SSF56349">
    <property type="entry name" value="DNA breaking-rejoining enzymes"/>
    <property type="match status" value="1"/>
</dbReference>
<gene>
    <name evidence="7" type="ORF">ACFQKB_10330</name>
</gene>
<protein>
    <submittedName>
        <fullName evidence="7">Tyrosine-type recombinase/integrase</fullName>
    </submittedName>
</protein>
<evidence type="ECO:0000313" key="8">
    <source>
        <dbReference type="Proteomes" id="UP001596380"/>
    </source>
</evidence>
<dbReference type="Proteomes" id="UP001596380">
    <property type="component" value="Unassembled WGS sequence"/>
</dbReference>
<dbReference type="InterPro" id="IPR013762">
    <property type="entry name" value="Integrase-like_cat_sf"/>
</dbReference>